<accession>A0A9P4R1N3</accession>
<dbReference type="OrthoDB" id="3929108at2759"/>
<evidence type="ECO:0000256" key="1">
    <source>
        <dbReference type="SAM" id="MobiDB-lite"/>
    </source>
</evidence>
<protein>
    <submittedName>
        <fullName evidence="2">Uncharacterized protein</fullName>
    </submittedName>
</protein>
<gene>
    <name evidence="2" type="ORF">EJ04DRAFT_523112</name>
</gene>
<proteinExistence type="predicted"/>
<dbReference type="Proteomes" id="UP000799444">
    <property type="component" value="Unassembled WGS sequence"/>
</dbReference>
<name>A0A9P4R1N3_9PLEO</name>
<evidence type="ECO:0000313" key="3">
    <source>
        <dbReference type="Proteomes" id="UP000799444"/>
    </source>
</evidence>
<dbReference type="AlphaFoldDB" id="A0A9P4R1N3"/>
<dbReference type="EMBL" id="ML996139">
    <property type="protein sequence ID" value="KAF2735173.1"/>
    <property type="molecule type" value="Genomic_DNA"/>
</dbReference>
<comment type="caution">
    <text evidence="2">The sequence shown here is derived from an EMBL/GenBank/DDBJ whole genome shotgun (WGS) entry which is preliminary data.</text>
</comment>
<evidence type="ECO:0000313" key="2">
    <source>
        <dbReference type="EMBL" id="KAF2735173.1"/>
    </source>
</evidence>
<feature type="region of interest" description="Disordered" evidence="1">
    <location>
        <begin position="61"/>
        <end position="154"/>
    </location>
</feature>
<keyword evidence="3" id="KW-1185">Reference proteome</keyword>
<organism evidence="2 3">
    <name type="scientific">Polyplosphaeria fusca</name>
    <dbReference type="NCBI Taxonomy" id="682080"/>
    <lineage>
        <taxon>Eukaryota</taxon>
        <taxon>Fungi</taxon>
        <taxon>Dikarya</taxon>
        <taxon>Ascomycota</taxon>
        <taxon>Pezizomycotina</taxon>
        <taxon>Dothideomycetes</taxon>
        <taxon>Pleosporomycetidae</taxon>
        <taxon>Pleosporales</taxon>
        <taxon>Tetraplosphaeriaceae</taxon>
        <taxon>Polyplosphaeria</taxon>
    </lineage>
</organism>
<reference evidence="2" key="1">
    <citation type="journal article" date="2020" name="Stud. Mycol.">
        <title>101 Dothideomycetes genomes: a test case for predicting lifestyles and emergence of pathogens.</title>
        <authorList>
            <person name="Haridas S."/>
            <person name="Albert R."/>
            <person name="Binder M."/>
            <person name="Bloem J."/>
            <person name="Labutti K."/>
            <person name="Salamov A."/>
            <person name="Andreopoulos B."/>
            <person name="Baker S."/>
            <person name="Barry K."/>
            <person name="Bills G."/>
            <person name="Bluhm B."/>
            <person name="Cannon C."/>
            <person name="Castanera R."/>
            <person name="Culley D."/>
            <person name="Daum C."/>
            <person name="Ezra D."/>
            <person name="Gonzalez J."/>
            <person name="Henrissat B."/>
            <person name="Kuo A."/>
            <person name="Liang C."/>
            <person name="Lipzen A."/>
            <person name="Lutzoni F."/>
            <person name="Magnuson J."/>
            <person name="Mondo S."/>
            <person name="Nolan M."/>
            <person name="Ohm R."/>
            <person name="Pangilinan J."/>
            <person name="Park H.-J."/>
            <person name="Ramirez L."/>
            <person name="Alfaro M."/>
            <person name="Sun H."/>
            <person name="Tritt A."/>
            <person name="Yoshinaga Y."/>
            <person name="Zwiers L.-H."/>
            <person name="Turgeon B."/>
            <person name="Goodwin S."/>
            <person name="Spatafora J."/>
            <person name="Crous P."/>
            <person name="Grigoriev I."/>
        </authorList>
    </citation>
    <scope>NUCLEOTIDE SEQUENCE</scope>
    <source>
        <strain evidence="2">CBS 125425</strain>
    </source>
</reference>
<sequence>MSRLQPGKRRFHLVLGEPLFVTMCHWKLRVWKCGESYFTKYSSCSFDRAVHSPDNPLNPLHSSIAPIGLDDAQPLATNGNNVQPRRDSRAASGRGRKVDNRKTRVNTNGRSINSQAVGPGAVVSRPPLHHMADPSTYGPQTAPASSSASSTNYARDAHTGEVIPVPLSEVGKASRFGDRTLGEAAKCHVFEVVLQSQEPTICPACARSPKRAKLPAHARGCYGLS</sequence>
<feature type="compositionally biased region" description="Polar residues" evidence="1">
    <location>
        <begin position="105"/>
        <end position="116"/>
    </location>
</feature>